<gene>
    <name evidence="2" type="ORF">T459_31617</name>
</gene>
<dbReference type="EMBL" id="AYRZ02000013">
    <property type="protein sequence ID" value="PHT64549.1"/>
    <property type="molecule type" value="Genomic_DNA"/>
</dbReference>
<comment type="caution">
    <text evidence="2">The sequence shown here is derived from an EMBL/GenBank/DDBJ whole genome shotgun (WGS) entry which is preliminary data.</text>
</comment>
<dbReference type="Gramene" id="PHT64549">
    <property type="protein sequence ID" value="PHT64549"/>
    <property type="gene ID" value="T459_31617"/>
</dbReference>
<dbReference type="AlphaFoldDB" id="A0A2G2Y4C4"/>
<sequence length="322" mass="36377">MHLVFLELWNSGEKDCFSTTLMIKLLSTKRLADDIYDSPLFKPPFGSYHGESIDTVPSLIHELNPFLPIECEIILNDEDKAPPKKTIYVEQASNLVNNIKERSRKEHEYKSFPNINVVKSVDTSARMDAKEEVKSDLHIGKLRRDNMAPKRIETESSPSKGTSEATRLHPPLYEISLQAFYQLGEEYDEHGEEEYFKRDDPNANSPSTINATAVGANDTALTVFKINHYEYDHTGYTDFASPSKCSVCNCQDCKVKHDVVINAINALNTSAKELTSKRGVIPSKRILYPFTPLEIKAKRRRKVISKALSSIQKIKIATPLSV</sequence>
<evidence type="ECO:0000313" key="2">
    <source>
        <dbReference type="EMBL" id="PHT64549.1"/>
    </source>
</evidence>
<evidence type="ECO:0000313" key="3">
    <source>
        <dbReference type="Proteomes" id="UP000222542"/>
    </source>
</evidence>
<keyword evidence="3" id="KW-1185">Reference proteome</keyword>
<protein>
    <submittedName>
        <fullName evidence="2">Uncharacterized protein</fullName>
    </submittedName>
</protein>
<reference evidence="2 3" key="2">
    <citation type="journal article" date="2017" name="Genome Biol.">
        <title>New reference genome sequences of hot pepper reveal the massive evolution of plant disease-resistance genes by retroduplication.</title>
        <authorList>
            <person name="Kim S."/>
            <person name="Park J."/>
            <person name="Yeom S.I."/>
            <person name="Kim Y.M."/>
            <person name="Seo E."/>
            <person name="Kim K.T."/>
            <person name="Kim M.S."/>
            <person name="Lee J.M."/>
            <person name="Cheong K."/>
            <person name="Shin H.S."/>
            <person name="Kim S.B."/>
            <person name="Han K."/>
            <person name="Lee J."/>
            <person name="Park M."/>
            <person name="Lee H.A."/>
            <person name="Lee H.Y."/>
            <person name="Lee Y."/>
            <person name="Oh S."/>
            <person name="Lee J.H."/>
            <person name="Choi E."/>
            <person name="Choi E."/>
            <person name="Lee S.E."/>
            <person name="Jeon J."/>
            <person name="Kim H."/>
            <person name="Choi G."/>
            <person name="Song H."/>
            <person name="Lee J."/>
            <person name="Lee S.C."/>
            <person name="Kwon J.K."/>
            <person name="Lee H.Y."/>
            <person name="Koo N."/>
            <person name="Hong Y."/>
            <person name="Kim R.W."/>
            <person name="Kang W.H."/>
            <person name="Huh J.H."/>
            <person name="Kang B.C."/>
            <person name="Yang T.J."/>
            <person name="Lee Y.H."/>
            <person name="Bennetzen J.L."/>
            <person name="Choi D."/>
        </authorList>
    </citation>
    <scope>NUCLEOTIDE SEQUENCE [LARGE SCALE GENOMIC DNA]</scope>
    <source>
        <strain evidence="3">cv. CM334</strain>
    </source>
</reference>
<name>A0A2G2Y4C4_CAPAN</name>
<reference evidence="2 3" key="1">
    <citation type="journal article" date="2014" name="Nat. Genet.">
        <title>Genome sequence of the hot pepper provides insights into the evolution of pungency in Capsicum species.</title>
        <authorList>
            <person name="Kim S."/>
            <person name="Park M."/>
            <person name="Yeom S.I."/>
            <person name="Kim Y.M."/>
            <person name="Lee J.M."/>
            <person name="Lee H.A."/>
            <person name="Seo E."/>
            <person name="Choi J."/>
            <person name="Cheong K."/>
            <person name="Kim K.T."/>
            <person name="Jung K."/>
            <person name="Lee G.W."/>
            <person name="Oh S.K."/>
            <person name="Bae C."/>
            <person name="Kim S.B."/>
            <person name="Lee H.Y."/>
            <person name="Kim S.Y."/>
            <person name="Kim M.S."/>
            <person name="Kang B.C."/>
            <person name="Jo Y.D."/>
            <person name="Yang H.B."/>
            <person name="Jeong H.J."/>
            <person name="Kang W.H."/>
            <person name="Kwon J.K."/>
            <person name="Shin C."/>
            <person name="Lim J.Y."/>
            <person name="Park J.H."/>
            <person name="Huh J.H."/>
            <person name="Kim J.S."/>
            <person name="Kim B.D."/>
            <person name="Cohen O."/>
            <person name="Paran I."/>
            <person name="Suh M.C."/>
            <person name="Lee S.B."/>
            <person name="Kim Y.K."/>
            <person name="Shin Y."/>
            <person name="Noh S.J."/>
            <person name="Park J."/>
            <person name="Seo Y.S."/>
            <person name="Kwon S.Y."/>
            <person name="Kim H.A."/>
            <person name="Park J.M."/>
            <person name="Kim H.J."/>
            <person name="Choi S.B."/>
            <person name="Bosland P.W."/>
            <person name="Reeves G."/>
            <person name="Jo S.H."/>
            <person name="Lee B.W."/>
            <person name="Cho H.T."/>
            <person name="Choi H.S."/>
            <person name="Lee M.S."/>
            <person name="Yu Y."/>
            <person name="Do Choi Y."/>
            <person name="Park B.S."/>
            <person name="van Deynze A."/>
            <person name="Ashrafi H."/>
            <person name="Hill T."/>
            <person name="Kim W.T."/>
            <person name="Pai H.S."/>
            <person name="Ahn H.K."/>
            <person name="Yeam I."/>
            <person name="Giovannoni J.J."/>
            <person name="Rose J.K."/>
            <person name="Sorensen I."/>
            <person name="Lee S.J."/>
            <person name="Kim R.W."/>
            <person name="Choi I.Y."/>
            <person name="Choi B.S."/>
            <person name="Lim J.S."/>
            <person name="Lee Y.H."/>
            <person name="Choi D."/>
        </authorList>
    </citation>
    <scope>NUCLEOTIDE SEQUENCE [LARGE SCALE GENOMIC DNA]</scope>
    <source>
        <strain evidence="3">cv. CM334</strain>
    </source>
</reference>
<organism evidence="2 3">
    <name type="scientific">Capsicum annuum</name>
    <name type="common">Capsicum pepper</name>
    <dbReference type="NCBI Taxonomy" id="4072"/>
    <lineage>
        <taxon>Eukaryota</taxon>
        <taxon>Viridiplantae</taxon>
        <taxon>Streptophyta</taxon>
        <taxon>Embryophyta</taxon>
        <taxon>Tracheophyta</taxon>
        <taxon>Spermatophyta</taxon>
        <taxon>Magnoliopsida</taxon>
        <taxon>eudicotyledons</taxon>
        <taxon>Gunneridae</taxon>
        <taxon>Pentapetalae</taxon>
        <taxon>asterids</taxon>
        <taxon>lamiids</taxon>
        <taxon>Solanales</taxon>
        <taxon>Solanaceae</taxon>
        <taxon>Solanoideae</taxon>
        <taxon>Capsiceae</taxon>
        <taxon>Capsicum</taxon>
    </lineage>
</organism>
<dbReference type="Proteomes" id="UP000222542">
    <property type="component" value="Unassembled WGS sequence"/>
</dbReference>
<evidence type="ECO:0000256" key="1">
    <source>
        <dbReference type="SAM" id="MobiDB-lite"/>
    </source>
</evidence>
<dbReference type="STRING" id="4072.A0A2G2Y4C4"/>
<feature type="compositionally biased region" description="Polar residues" evidence="1">
    <location>
        <begin position="155"/>
        <end position="165"/>
    </location>
</feature>
<proteinExistence type="predicted"/>
<feature type="region of interest" description="Disordered" evidence="1">
    <location>
        <begin position="147"/>
        <end position="166"/>
    </location>
</feature>
<accession>A0A2G2Y4C4</accession>